<dbReference type="SUPFAM" id="SSF55874">
    <property type="entry name" value="ATPase domain of HSP90 chaperone/DNA topoisomerase II/histidine kinase"/>
    <property type="match status" value="1"/>
</dbReference>
<name>A0ABU8CWC4_9HYPH</name>
<evidence type="ECO:0000256" key="8">
    <source>
        <dbReference type="ARBA" id="ARBA00022989"/>
    </source>
</evidence>
<keyword evidence="6" id="KW-0812">Transmembrane</keyword>
<dbReference type="PANTHER" id="PTHR45436">
    <property type="entry name" value="SENSOR HISTIDINE KINASE YKOH"/>
    <property type="match status" value="1"/>
</dbReference>
<evidence type="ECO:0000313" key="13">
    <source>
        <dbReference type="Proteomes" id="UP001531129"/>
    </source>
</evidence>
<dbReference type="Pfam" id="PF02518">
    <property type="entry name" value="HATPase_c"/>
    <property type="match status" value="1"/>
</dbReference>
<dbReference type="GO" id="GO:0005524">
    <property type="term" value="F:ATP binding"/>
    <property type="evidence" value="ECO:0007669"/>
    <property type="project" value="UniProtKB-KW"/>
</dbReference>
<organism evidence="12 13">
    <name type="scientific">Rhizobium aouanii</name>
    <dbReference type="NCBI Taxonomy" id="3118145"/>
    <lineage>
        <taxon>Bacteria</taxon>
        <taxon>Pseudomonadati</taxon>
        <taxon>Pseudomonadota</taxon>
        <taxon>Alphaproteobacteria</taxon>
        <taxon>Hyphomicrobiales</taxon>
        <taxon>Rhizobiaceae</taxon>
        <taxon>Rhizobium/Agrobacterium group</taxon>
        <taxon>Rhizobium</taxon>
    </lineage>
</organism>
<dbReference type="PRINTS" id="PR00344">
    <property type="entry name" value="BCTRLSENSOR"/>
</dbReference>
<dbReference type="Gene3D" id="3.30.565.10">
    <property type="entry name" value="Histidine kinase-like ATPase, C-terminal domain"/>
    <property type="match status" value="1"/>
</dbReference>
<evidence type="ECO:0000256" key="9">
    <source>
        <dbReference type="ARBA" id="ARBA00023012"/>
    </source>
</evidence>
<sequence>MSNLIENAVRHTPDFTNIIVRVGECGIQVEDRRDVLRAVSGHRIQNSDGLGIGLSIVERFAELHNGSLRHSVSRHGHIFNLVLPVR</sequence>
<keyword evidence="12" id="KW-0067">ATP-binding</keyword>
<keyword evidence="8" id="KW-1133">Transmembrane helix</keyword>
<accession>A0ABU8CWC4</accession>
<dbReference type="PROSITE" id="PS50109">
    <property type="entry name" value="HIS_KIN"/>
    <property type="match status" value="1"/>
</dbReference>
<evidence type="ECO:0000256" key="2">
    <source>
        <dbReference type="ARBA" id="ARBA00004141"/>
    </source>
</evidence>
<protein>
    <recommendedName>
        <fullName evidence="3">histidine kinase</fullName>
        <ecNumber evidence="3">2.7.13.3</ecNumber>
    </recommendedName>
</protein>
<keyword evidence="4" id="KW-0597">Phosphoprotein</keyword>
<evidence type="ECO:0000256" key="6">
    <source>
        <dbReference type="ARBA" id="ARBA00022692"/>
    </source>
</evidence>
<dbReference type="EC" id="2.7.13.3" evidence="3"/>
<dbReference type="RefSeq" id="WP_335921796.1">
    <property type="nucleotide sequence ID" value="NZ_JBAMYB010000024.1"/>
</dbReference>
<keyword evidence="10" id="KW-0472">Membrane</keyword>
<comment type="catalytic activity">
    <reaction evidence="1">
        <text>ATP + protein L-histidine = ADP + protein N-phospho-L-histidine.</text>
        <dbReference type="EC" id="2.7.13.3"/>
    </reaction>
</comment>
<evidence type="ECO:0000259" key="11">
    <source>
        <dbReference type="PROSITE" id="PS50109"/>
    </source>
</evidence>
<dbReference type="InterPro" id="IPR005467">
    <property type="entry name" value="His_kinase_dom"/>
</dbReference>
<proteinExistence type="predicted"/>
<keyword evidence="12" id="KW-0547">Nucleotide-binding</keyword>
<keyword evidence="5" id="KW-0808">Transferase</keyword>
<feature type="domain" description="Histidine kinase" evidence="11">
    <location>
        <begin position="1"/>
        <end position="86"/>
    </location>
</feature>
<dbReference type="InterPro" id="IPR050428">
    <property type="entry name" value="TCS_sensor_his_kinase"/>
</dbReference>
<keyword evidence="9" id="KW-0902">Two-component regulatory system</keyword>
<dbReference type="EMBL" id="JBAMYC010000026">
    <property type="protein sequence ID" value="MEI1252577.1"/>
    <property type="molecule type" value="Genomic_DNA"/>
</dbReference>
<comment type="caution">
    <text evidence="12">The sequence shown here is derived from an EMBL/GenBank/DDBJ whole genome shotgun (WGS) entry which is preliminary data.</text>
</comment>
<evidence type="ECO:0000256" key="10">
    <source>
        <dbReference type="ARBA" id="ARBA00023136"/>
    </source>
</evidence>
<dbReference type="InterPro" id="IPR003594">
    <property type="entry name" value="HATPase_dom"/>
</dbReference>
<evidence type="ECO:0000256" key="4">
    <source>
        <dbReference type="ARBA" id="ARBA00022553"/>
    </source>
</evidence>
<comment type="subcellular location">
    <subcellularLocation>
        <location evidence="2">Membrane</location>
        <topology evidence="2">Multi-pass membrane protein</topology>
    </subcellularLocation>
</comment>
<dbReference type="InterPro" id="IPR004358">
    <property type="entry name" value="Sig_transdc_His_kin-like_C"/>
</dbReference>
<dbReference type="PANTHER" id="PTHR45436:SF15">
    <property type="entry name" value="SENSOR HISTIDINE KINASE CUSS"/>
    <property type="match status" value="1"/>
</dbReference>
<keyword evidence="13" id="KW-1185">Reference proteome</keyword>
<evidence type="ECO:0000256" key="3">
    <source>
        <dbReference type="ARBA" id="ARBA00012438"/>
    </source>
</evidence>
<evidence type="ECO:0000256" key="7">
    <source>
        <dbReference type="ARBA" id="ARBA00022777"/>
    </source>
</evidence>
<dbReference type="Proteomes" id="UP001531129">
    <property type="component" value="Unassembled WGS sequence"/>
</dbReference>
<evidence type="ECO:0000256" key="5">
    <source>
        <dbReference type="ARBA" id="ARBA00022679"/>
    </source>
</evidence>
<evidence type="ECO:0000313" key="12">
    <source>
        <dbReference type="EMBL" id="MEI1252577.1"/>
    </source>
</evidence>
<gene>
    <name evidence="12" type="ORF">V8Q02_31960</name>
</gene>
<keyword evidence="7" id="KW-0418">Kinase</keyword>
<reference evidence="12 13" key="1">
    <citation type="submission" date="2024-01" db="EMBL/GenBank/DDBJ databases">
        <title>Draft genome sequences of three bacterial strains isolated from Acacia saligna represent a potential new species within the genus Rhizobium.</title>
        <authorList>
            <person name="Tambong J.T."/>
            <person name="Mnasri B."/>
        </authorList>
    </citation>
    <scope>NUCLEOTIDE SEQUENCE [LARGE SCALE GENOMIC DNA]</scope>
    <source>
        <strain evidence="12 13">1AS12I</strain>
    </source>
</reference>
<evidence type="ECO:0000256" key="1">
    <source>
        <dbReference type="ARBA" id="ARBA00000085"/>
    </source>
</evidence>
<dbReference type="InterPro" id="IPR036890">
    <property type="entry name" value="HATPase_C_sf"/>
</dbReference>